<comment type="caution">
    <text evidence="1">The sequence shown here is derived from an EMBL/GenBank/DDBJ whole genome shotgun (WGS) entry which is preliminary data.</text>
</comment>
<dbReference type="Proteomes" id="UP000054695">
    <property type="component" value="Unassembled WGS sequence"/>
</dbReference>
<sequence>MNFIEYSKDLKEIKPAQEVFVAFLDILGFSDFVRRNTHDNLIAIYQSLFRPIIDMSLTEAAEQITRNSSWIEQVINADTQELLAPKLDNVTLNCLTISDSIILSTSGNVFTDFLTLLATVRNLMARALYFGFPLRGAITHGMLTLDGKITPENPNIIHHQMLGLPIVEAASLEKSQQWSGCTIDASAAEKIGPKLMRLDPVFLTLYEVPIKNKDKKIMPVVNWVQGISDNDKPQIDARKIREGFSAHGKSIDSNVEKIILNTIDFFKKMTSHPIYKNEIIPEDYWDCIVEVIKSDFVRS</sequence>
<evidence type="ECO:0000313" key="1">
    <source>
        <dbReference type="EMBL" id="KTC77273.1"/>
    </source>
</evidence>
<keyword evidence="2" id="KW-1185">Reference proteome</keyword>
<organism evidence="1 2">
    <name type="scientific">Legionella bozemanae</name>
    <name type="common">Fluoribacter bozemanae</name>
    <dbReference type="NCBI Taxonomy" id="447"/>
    <lineage>
        <taxon>Bacteria</taxon>
        <taxon>Pseudomonadati</taxon>
        <taxon>Pseudomonadota</taxon>
        <taxon>Gammaproteobacteria</taxon>
        <taxon>Legionellales</taxon>
        <taxon>Legionellaceae</taxon>
        <taxon>Legionella</taxon>
    </lineage>
</organism>
<protein>
    <recommendedName>
        <fullName evidence="3">Guanylate cyclase domain-containing protein</fullName>
    </recommendedName>
</protein>
<dbReference type="PATRIC" id="fig|447.4.peg.243"/>
<evidence type="ECO:0000313" key="2">
    <source>
        <dbReference type="Proteomes" id="UP000054695"/>
    </source>
</evidence>
<dbReference type="RefSeq" id="WP_058457929.1">
    <property type="nucleotide sequence ID" value="NZ_CAAAIY010000026.1"/>
</dbReference>
<name>A0A0W0S280_LEGBO</name>
<accession>A0A0W0S280</accession>
<dbReference type="AlphaFoldDB" id="A0A0W0S280"/>
<evidence type="ECO:0008006" key="3">
    <source>
        <dbReference type="Google" id="ProtNLM"/>
    </source>
</evidence>
<proteinExistence type="predicted"/>
<dbReference type="EMBL" id="LNXU01000002">
    <property type="protein sequence ID" value="KTC77273.1"/>
    <property type="molecule type" value="Genomic_DNA"/>
</dbReference>
<gene>
    <name evidence="1" type="ORF">Lboz_0226</name>
</gene>
<reference evidence="1 2" key="1">
    <citation type="submission" date="2015-11" db="EMBL/GenBank/DDBJ databases">
        <title>Genomic analysis of 38 Legionella species identifies large and diverse effector repertoires.</title>
        <authorList>
            <person name="Burstein D."/>
            <person name="Amaro F."/>
            <person name="Zusman T."/>
            <person name="Lifshitz Z."/>
            <person name="Cohen O."/>
            <person name="Gilbert J.A."/>
            <person name="Pupko T."/>
            <person name="Shuman H.A."/>
            <person name="Segal G."/>
        </authorList>
    </citation>
    <scope>NUCLEOTIDE SEQUENCE [LARGE SCALE GENOMIC DNA]</scope>
    <source>
        <strain evidence="1 2">WIGA</strain>
    </source>
</reference>
<dbReference type="OrthoDB" id="9181325at2"/>